<keyword evidence="4" id="KW-0408">Iron</keyword>
<dbReference type="Pfam" id="PF12867">
    <property type="entry name" value="DinB_2"/>
    <property type="match status" value="1"/>
</dbReference>
<name>A0A3M7ITQ8_HORWE</name>
<dbReference type="GO" id="GO:0008168">
    <property type="term" value="F:methyltransferase activity"/>
    <property type="evidence" value="ECO:0007669"/>
    <property type="project" value="UniProtKB-KW"/>
</dbReference>
<dbReference type="Gene3D" id="3.90.1580.10">
    <property type="entry name" value="paralog of FGE (formylglycine-generating enzyme)"/>
    <property type="match status" value="1"/>
</dbReference>
<protein>
    <submittedName>
        <fullName evidence="9">Uncharacterized protein</fullName>
    </submittedName>
</protein>
<dbReference type="VEuPathDB" id="FungiDB:BTJ68_14271"/>
<keyword evidence="1" id="KW-0489">Methyltransferase</keyword>
<evidence type="ECO:0000256" key="1">
    <source>
        <dbReference type="ARBA" id="ARBA00022603"/>
    </source>
</evidence>
<dbReference type="Proteomes" id="UP000281677">
    <property type="component" value="Unassembled WGS sequence"/>
</dbReference>
<dbReference type="PANTHER" id="PTHR43397">
    <property type="entry name" value="ERGOTHIONEINE BIOSYNTHESIS PROTEIN 1"/>
    <property type="match status" value="1"/>
</dbReference>
<dbReference type="InterPro" id="IPR019257">
    <property type="entry name" value="MeTrfase_dom"/>
</dbReference>
<comment type="pathway">
    <text evidence="5">Amino-acid biosynthesis; ergothioneine biosynthesis.</text>
</comment>
<dbReference type="InterPro" id="IPR024775">
    <property type="entry name" value="DinB-like"/>
</dbReference>
<dbReference type="InterPro" id="IPR029063">
    <property type="entry name" value="SAM-dependent_MTases_sf"/>
</dbReference>
<evidence type="ECO:0000313" key="10">
    <source>
        <dbReference type="Proteomes" id="UP000281677"/>
    </source>
</evidence>
<dbReference type="EMBL" id="QWIT01000188">
    <property type="protein sequence ID" value="RMZ28850.1"/>
    <property type="molecule type" value="Genomic_DNA"/>
</dbReference>
<dbReference type="Pfam" id="PF03781">
    <property type="entry name" value="FGE-sulfatase"/>
    <property type="match status" value="2"/>
</dbReference>
<evidence type="ECO:0000313" key="9">
    <source>
        <dbReference type="EMBL" id="RMZ28850.1"/>
    </source>
</evidence>
<feature type="domain" description="DinB-like" evidence="8">
    <location>
        <begin position="362"/>
        <end position="498"/>
    </location>
</feature>
<dbReference type="GO" id="GO:0032259">
    <property type="term" value="P:methylation"/>
    <property type="evidence" value="ECO:0007669"/>
    <property type="project" value="UniProtKB-KW"/>
</dbReference>
<evidence type="ECO:0000256" key="3">
    <source>
        <dbReference type="ARBA" id="ARBA00023002"/>
    </source>
</evidence>
<evidence type="ECO:0000256" key="5">
    <source>
        <dbReference type="ARBA" id="ARBA00037882"/>
    </source>
</evidence>
<dbReference type="OrthoDB" id="659at2759"/>
<evidence type="ECO:0000259" key="8">
    <source>
        <dbReference type="Pfam" id="PF12867"/>
    </source>
</evidence>
<accession>A0A3M7ITQ8</accession>
<dbReference type="Gene3D" id="3.40.50.150">
    <property type="entry name" value="Vaccinia Virus protein VP39"/>
    <property type="match status" value="1"/>
</dbReference>
<sequence>MGSIGQPSSDAVASKASVPSIIDIRSDTAGIELKQEILAGLKPVDGGEKTLPTLLLYDEEGLKLFERITYLKEYYLTGEEIAVLERHAESIAQRIPDGSMVVELGSGNLRKIQILLDALERSGKDVSYYALDLMEPELERTLAEVPQYQHVKCNGLLGTYDDGLAWLRNSENVNRPKSILSMGSSIGNFTRDEAAGFLRQFAAILGPRDNLMIGVDGCEDPQKVYRAYNDSEGVTHEFTANGLKHANRLLGYKAFELDDWEAVGDFDAKSGRHQAFVVPKKDITVEGVAMKQGEKIRIEESYKYSRPQAQELWRSANVMEVAAWSNDAGDYALHMLKPITMFATKPEEYAAHPVPSLDEWHQLWSTWDMVTRQMIPDEQLLDKPIKLRNACVFYLGHIPTFFDMKLTEATGGNPTEPKYFYNIFERGIDPDVDNPEQVHAHSEIPDEWPKLDEIMAFQKRVRQRVKNIYASGQAYEDKWTGRALWLGLEHEIMHLETLLYMLLQSEWALPPPTAAKPDFAQIAADAQKNAVENEWFDIPEQTIAVGLDDPDSPEGPVRHFGWDVEKPPRKTHVAAMKAKGRPITNGEYAKYVFATGKKELPASWLPLDASNGMNGVTKGGQSEQRFIRDKAVRTIYGPVPLEYALDWPVSASYDELNGCAQYMGGRIPTLEEARSIYYYVDALKQREPSKTLGRTIPAVNGHLVNDGVQESPPHNPSLNGSGAVASSKPNDVFVNLDAANVGFKHWHPMPVTPYGNKLAGQGEMGGLWEWTSSALEMQDGFKPMKLYPAYSGMSCLRAPLPHSLLTKLADFYDGKHNVVLGGSWSTHPRVAGRKTFVNWYQRNYPYVWAGARMVKDA</sequence>
<dbReference type="NCBIfam" id="TIGR03439">
    <property type="entry name" value="methyl_EasF"/>
    <property type="match status" value="1"/>
</dbReference>
<evidence type="ECO:0000259" key="6">
    <source>
        <dbReference type="Pfam" id="PF03781"/>
    </source>
</evidence>
<dbReference type="InterPro" id="IPR051128">
    <property type="entry name" value="EgtD_Methyltrsf_superfamily"/>
</dbReference>
<keyword evidence="3" id="KW-0560">Oxidoreductase</keyword>
<organism evidence="9 10">
    <name type="scientific">Hortaea werneckii</name>
    <name type="common">Black yeast</name>
    <name type="synonym">Cladosporium werneckii</name>
    <dbReference type="NCBI Taxonomy" id="91943"/>
    <lineage>
        <taxon>Eukaryota</taxon>
        <taxon>Fungi</taxon>
        <taxon>Dikarya</taxon>
        <taxon>Ascomycota</taxon>
        <taxon>Pezizomycotina</taxon>
        <taxon>Dothideomycetes</taxon>
        <taxon>Dothideomycetidae</taxon>
        <taxon>Mycosphaerellales</taxon>
        <taxon>Teratosphaeriaceae</taxon>
        <taxon>Hortaea</taxon>
    </lineage>
</organism>
<evidence type="ECO:0000259" key="7">
    <source>
        <dbReference type="Pfam" id="PF10017"/>
    </source>
</evidence>
<comment type="caution">
    <text evidence="9">The sequence shown here is derived from an EMBL/GenBank/DDBJ whole genome shotgun (WGS) entry which is preliminary data.</text>
</comment>
<proteinExistence type="predicted"/>
<dbReference type="Pfam" id="PF10017">
    <property type="entry name" value="Methyltransf_33"/>
    <property type="match status" value="1"/>
</dbReference>
<dbReference type="InterPro" id="IPR016187">
    <property type="entry name" value="CTDL_fold"/>
</dbReference>
<dbReference type="SUPFAM" id="SSF56436">
    <property type="entry name" value="C-type lectin-like"/>
    <property type="match status" value="1"/>
</dbReference>
<feature type="domain" description="Histidine-specific methyltransferase SAM-dependent" evidence="7">
    <location>
        <begin position="34"/>
        <end position="337"/>
    </location>
</feature>
<dbReference type="InterPro" id="IPR042095">
    <property type="entry name" value="SUMF_sf"/>
</dbReference>
<evidence type="ECO:0000256" key="4">
    <source>
        <dbReference type="ARBA" id="ARBA00023004"/>
    </source>
</evidence>
<reference evidence="9 10" key="1">
    <citation type="journal article" date="2018" name="BMC Genomics">
        <title>Genomic evidence for intraspecific hybridization in a clonal and extremely halotolerant yeast.</title>
        <authorList>
            <person name="Gostincar C."/>
            <person name="Stajich J.E."/>
            <person name="Zupancic J."/>
            <person name="Zalar P."/>
            <person name="Gunde-Cimerman N."/>
        </authorList>
    </citation>
    <scope>NUCLEOTIDE SEQUENCE [LARGE SCALE GENOMIC DNA]</scope>
    <source>
        <strain evidence="9 10">EXF-120</strain>
    </source>
</reference>
<feature type="domain" description="Sulfatase-modifying factor enzyme-like" evidence="6">
    <location>
        <begin position="559"/>
        <end position="672"/>
    </location>
</feature>
<evidence type="ECO:0000256" key="2">
    <source>
        <dbReference type="ARBA" id="ARBA00022679"/>
    </source>
</evidence>
<dbReference type="AlphaFoldDB" id="A0A3M7ITQ8"/>
<dbReference type="PANTHER" id="PTHR43397:SF1">
    <property type="entry name" value="ERGOTHIONEINE BIOSYNTHESIS PROTEIN 1"/>
    <property type="match status" value="1"/>
</dbReference>
<dbReference type="InterPro" id="IPR005532">
    <property type="entry name" value="SUMF_dom"/>
</dbReference>
<keyword evidence="2" id="KW-0808">Transferase</keyword>
<feature type="domain" description="Sulfatase-modifying factor enzyme-like" evidence="6">
    <location>
        <begin position="738"/>
        <end position="855"/>
    </location>
</feature>
<gene>
    <name evidence="9" type="ORF">D0859_07058</name>
</gene>
<dbReference type="InterPro" id="IPR017805">
    <property type="entry name" value="SAM_MeTrfase_EasF-type_put"/>
</dbReference>